<dbReference type="EMBL" id="JACGLT010000013">
    <property type="protein sequence ID" value="MBA6153990.1"/>
    <property type="molecule type" value="Genomic_DNA"/>
</dbReference>
<dbReference type="AlphaFoldDB" id="A0A7W2M789"/>
<accession>A0A7W2M789</accession>
<name>A0A7W2M789_9FLAO</name>
<keyword evidence="2" id="KW-1185">Reference proteome</keyword>
<comment type="caution">
    <text evidence="1">The sequence shown here is derived from an EMBL/GenBank/DDBJ whole genome shotgun (WGS) entry which is preliminary data.</text>
</comment>
<proteinExistence type="predicted"/>
<dbReference type="Gene3D" id="2.40.360.20">
    <property type="match status" value="1"/>
</dbReference>
<dbReference type="Proteomes" id="UP000541857">
    <property type="component" value="Unassembled WGS sequence"/>
</dbReference>
<evidence type="ECO:0000313" key="2">
    <source>
        <dbReference type="Proteomes" id="UP000541857"/>
    </source>
</evidence>
<sequence length="254" mass="28813">MTRKLTILFLITFQIGVTQNYDTVVMDTHNIDASNEVYLVGNAYIFDYEIKKDGKVLKLKHNKGMYGSADFELVPLATDGIEVDRIRLVVQQVSDTERTNEGQTEISYIQDPLSKGMSLTGLVDNSHNIWLHPVRTGFFNALQTAPFPFIKKPPSIGQEWTDKMAIGKNWSNPLWGVWEEPLLLSLNYKVSKMENVKTAFGTLECFVIESSASSDIGTTKLTSYFSSLYGFVRMEYELLNGLKVNFWLVDLKRG</sequence>
<evidence type="ECO:0000313" key="1">
    <source>
        <dbReference type="EMBL" id="MBA6153990.1"/>
    </source>
</evidence>
<organism evidence="1 2">
    <name type="scientific">Gelidibacter maritimus</name>
    <dbReference type="NCBI Taxonomy" id="2761487"/>
    <lineage>
        <taxon>Bacteria</taxon>
        <taxon>Pseudomonadati</taxon>
        <taxon>Bacteroidota</taxon>
        <taxon>Flavobacteriia</taxon>
        <taxon>Flavobacteriales</taxon>
        <taxon>Flavobacteriaceae</taxon>
        <taxon>Gelidibacter</taxon>
    </lineage>
</organism>
<gene>
    <name evidence="1" type="ORF">H3Z82_14770</name>
</gene>
<protein>
    <submittedName>
        <fullName evidence="1">Uncharacterized protein</fullName>
    </submittedName>
</protein>
<reference evidence="1 2" key="1">
    <citation type="submission" date="2020-07" db="EMBL/GenBank/DDBJ databases">
        <title>Bacterium isolated from marine sediment.</title>
        <authorList>
            <person name="Shang D."/>
        </authorList>
    </citation>
    <scope>NUCLEOTIDE SEQUENCE [LARGE SCALE GENOMIC DNA]</scope>
    <source>
        <strain evidence="1 2">F6074</strain>
    </source>
</reference>
<dbReference type="RefSeq" id="WP_182206276.1">
    <property type="nucleotide sequence ID" value="NZ_JACGLT010000013.1"/>
</dbReference>